<dbReference type="GeneID" id="38113031"/>
<protein>
    <recommendedName>
        <fullName evidence="2">Yeast cell wall synthesis Kre9/Knh1 C-terminal domain-containing protein</fullName>
    </recommendedName>
</protein>
<dbReference type="InterPro" id="IPR008659">
    <property type="entry name" value="Kre9/Knh1_C"/>
</dbReference>
<keyword evidence="4" id="KW-1185">Reference proteome</keyword>
<comment type="caution">
    <text evidence="3">The sequence shown here is derived from an EMBL/GenBank/DDBJ whole genome shotgun (WGS) entry which is preliminary data.</text>
</comment>
<proteinExistence type="predicted"/>
<dbReference type="Proteomes" id="UP000256690">
    <property type="component" value="Unassembled WGS sequence"/>
</dbReference>
<feature type="domain" description="Yeast cell wall synthesis Kre9/Knh1 C-terminal" evidence="2">
    <location>
        <begin position="64"/>
        <end position="135"/>
    </location>
</feature>
<dbReference type="Pfam" id="PF05390">
    <property type="entry name" value="Kre9_KNH1_C"/>
    <property type="match status" value="1"/>
</dbReference>
<dbReference type="AlphaFoldDB" id="A0A3D8SX52"/>
<dbReference type="GO" id="GO:0005576">
    <property type="term" value="C:extracellular region"/>
    <property type="evidence" value="ECO:0007669"/>
    <property type="project" value="TreeGrafter"/>
</dbReference>
<dbReference type="PANTHER" id="PTHR28154:SF1">
    <property type="entry name" value="CELL WALL SYNTHESIS PROTEIN KNH1-RELATED"/>
    <property type="match status" value="1"/>
</dbReference>
<sequence length="145" mass="15513">MTSNVLAGIETLVEGAGTALNAHDGVTATWEEYGSPSSDLHPRIYQEADDHMSAENRRVIVDPYKVPYPLQAGPTKYAPLAKKAGTAIATTLPTPQFPASAYIIATEYLEPGTVETTLTAPETLSITMMENTADREFQAAPAPHP</sequence>
<organism evidence="3 4">
    <name type="scientific">Aspergillus mulundensis</name>
    <dbReference type="NCBI Taxonomy" id="1810919"/>
    <lineage>
        <taxon>Eukaryota</taxon>
        <taxon>Fungi</taxon>
        <taxon>Dikarya</taxon>
        <taxon>Ascomycota</taxon>
        <taxon>Pezizomycotina</taxon>
        <taxon>Eurotiomycetes</taxon>
        <taxon>Eurotiomycetidae</taxon>
        <taxon>Eurotiales</taxon>
        <taxon>Aspergillaceae</taxon>
        <taxon>Aspergillus</taxon>
        <taxon>Aspergillus subgen. Nidulantes</taxon>
    </lineage>
</organism>
<keyword evidence="1" id="KW-0732">Signal</keyword>
<accession>A0A3D8SX52</accession>
<dbReference type="GO" id="GO:0006078">
    <property type="term" value="P:(1-&gt;6)-beta-D-glucan biosynthetic process"/>
    <property type="evidence" value="ECO:0007669"/>
    <property type="project" value="InterPro"/>
</dbReference>
<evidence type="ECO:0000259" key="2">
    <source>
        <dbReference type="Pfam" id="PF05390"/>
    </source>
</evidence>
<dbReference type="GO" id="GO:0031505">
    <property type="term" value="P:fungal-type cell wall organization"/>
    <property type="evidence" value="ECO:0007669"/>
    <property type="project" value="TreeGrafter"/>
</dbReference>
<evidence type="ECO:0000313" key="3">
    <source>
        <dbReference type="EMBL" id="RDW90886.1"/>
    </source>
</evidence>
<evidence type="ECO:0000256" key="1">
    <source>
        <dbReference type="ARBA" id="ARBA00022729"/>
    </source>
</evidence>
<dbReference type="OrthoDB" id="2432613at2759"/>
<reference evidence="3 4" key="1">
    <citation type="journal article" date="2018" name="IMA Fungus">
        <title>IMA Genome-F 9: Draft genome sequence of Annulohypoxylon stygium, Aspergillus mulundensis, Berkeleyomyces basicola (syn. Thielaviopsis basicola), Ceratocystis smalleyi, two Cercospora beticola strains, Coleophoma cylindrospora, Fusarium fracticaudum, Phialophora cf. hyalina, and Morchella septimelata.</title>
        <authorList>
            <person name="Wingfield B.D."/>
            <person name="Bills G.F."/>
            <person name="Dong Y."/>
            <person name="Huang W."/>
            <person name="Nel W.J."/>
            <person name="Swalarsk-Parry B.S."/>
            <person name="Vaghefi N."/>
            <person name="Wilken P.M."/>
            <person name="An Z."/>
            <person name="de Beer Z.W."/>
            <person name="De Vos L."/>
            <person name="Chen L."/>
            <person name="Duong T.A."/>
            <person name="Gao Y."/>
            <person name="Hammerbacher A."/>
            <person name="Kikkert J.R."/>
            <person name="Li Y."/>
            <person name="Li H."/>
            <person name="Li K."/>
            <person name="Li Q."/>
            <person name="Liu X."/>
            <person name="Ma X."/>
            <person name="Naidoo K."/>
            <person name="Pethybridge S.J."/>
            <person name="Sun J."/>
            <person name="Steenkamp E.T."/>
            <person name="van der Nest M.A."/>
            <person name="van Wyk S."/>
            <person name="Wingfield M.J."/>
            <person name="Xiong C."/>
            <person name="Yue Q."/>
            <person name="Zhang X."/>
        </authorList>
    </citation>
    <scope>NUCLEOTIDE SEQUENCE [LARGE SCALE GENOMIC DNA]</scope>
    <source>
        <strain evidence="3 4">DSM 5745</strain>
    </source>
</reference>
<dbReference type="PANTHER" id="PTHR28154">
    <property type="entry name" value="CELL WALL SYNTHESIS PROTEIN KNH1-RELATED"/>
    <property type="match status" value="1"/>
</dbReference>
<gene>
    <name evidence="3" type="ORF">DSM5745_02661</name>
</gene>
<dbReference type="InterPro" id="IPR045328">
    <property type="entry name" value="Kre9/Knh1"/>
</dbReference>
<name>A0A3D8SX52_9EURO</name>
<dbReference type="GO" id="GO:0042546">
    <property type="term" value="P:cell wall biogenesis"/>
    <property type="evidence" value="ECO:0007669"/>
    <property type="project" value="InterPro"/>
</dbReference>
<evidence type="ECO:0000313" key="4">
    <source>
        <dbReference type="Proteomes" id="UP000256690"/>
    </source>
</evidence>
<dbReference type="STRING" id="1810919.A0A3D8SX52"/>
<dbReference type="EMBL" id="PVWQ01000002">
    <property type="protein sequence ID" value="RDW90886.1"/>
    <property type="molecule type" value="Genomic_DNA"/>
</dbReference>
<dbReference type="RefSeq" id="XP_026607840.1">
    <property type="nucleotide sequence ID" value="XM_026744677.1"/>
</dbReference>